<gene>
    <name evidence="5 7" type="primary">tatC</name>
    <name evidence="7" type="ORF">ROH8110_00926</name>
</gene>
<dbReference type="GO" id="GO:0009977">
    <property type="term" value="F:proton motive force dependent protein transmembrane transporter activity"/>
    <property type="evidence" value="ECO:0007669"/>
    <property type="project" value="TreeGrafter"/>
</dbReference>
<dbReference type="OrthoDB" id="9777044at2"/>
<keyword evidence="4 5" id="KW-0472">Membrane</keyword>
<feature type="compositionally biased region" description="Basic and acidic residues" evidence="6">
    <location>
        <begin position="324"/>
        <end position="334"/>
    </location>
</feature>
<dbReference type="AlphaFoldDB" id="A0A1X6YLI8"/>
<keyword evidence="3 5" id="KW-1133">Transmembrane helix</keyword>
<protein>
    <recommendedName>
        <fullName evidence="5">Sec-independent protein translocase protein TatC</fullName>
    </recommendedName>
</protein>
<keyword evidence="5" id="KW-1003">Cell membrane</keyword>
<dbReference type="RefSeq" id="WP_085816521.1">
    <property type="nucleotide sequence ID" value="NZ_FWFU01000001.1"/>
</dbReference>
<feature type="compositionally biased region" description="Acidic residues" evidence="6">
    <location>
        <begin position="305"/>
        <end position="323"/>
    </location>
</feature>
<evidence type="ECO:0000256" key="4">
    <source>
        <dbReference type="ARBA" id="ARBA00023136"/>
    </source>
</evidence>
<dbReference type="PANTHER" id="PTHR30371:SF0">
    <property type="entry name" value="SEC-INDEPENDENT PROTEIN TRANSLOCASE PROTEIN TATC, CHLOROPLASTIC-RELATED"/>
    <property type="match status" value="1"/>
</dbReference>
<evidence type="ECO:0000256" key="5">
    <source>
        <dbReference type="HAMAP-Rule" id="MF_00902"/>
    </source>
</evidence>
<evidence type="ECO:0000256" key="3">
    <source>
        <dbReference type="ARBA" id="ARBA00022989"/>
    </source>
</evidence>
<dbReference type="InterPro" id="IPR002033">
    <property type="entry name" value="TatC"/>
</dbReference>
<feature type="transmembrane region" description="Helical" evidence="5">
    <location>
        <begin position="29"/>
        <end position="50"/>
    </location>
</feature>
<dbReference type="GO" id="GO:0033281">
    <property type="term" value="C:TAT protein transport complex"/>
    <property type="evidence" value="ECO:0007669"/>
    <property type="project" value="UniProtKB-UniRule"/>
</dbReference>
<dbReference type="EMBL" id="FWFU01000001">
    <property type="protein sequence ID" value="SLN23191.1"/>
    <property type="molecule type" value="Genomic_DNA"/>
</dbReference>
<keyword evidence="5" id="KW-0653">Protein transport</keyword>
<name>A0A1X6YLI8_9RHOB</name>
<feature type="transmembrane region" description="Helical" evidence="5">
    <location>
        <begin position="239"/>
        <end position="259"/>
    </location>
</feature>
<dbReference type="HAMAP" id="MF_00902">
    <property type="entry name" value="TatC"/>
    <property type="match status" value="1"/>
</dbReference>
<keyword evidence="2 5" id="KW-0812">Transmembrane</keyword>
<comment type="function">
    <text evidence="5">Part of the twin-arginine translocation (Tat) system that transports large folded proteins containing a characteristic twin-arginine motif in their signal peptide across membranes. Together with TatB, TatC is part of a receptor directly interacting with Tat signal peptides.</text>
</comment>
<accession>A0A1X6YLI8</accession>
<comment type="subunit">
    <text evidence="5">The Tat system comprises two distinct complexes: a TatABC complex, containing multiple copies of TatA, TatB and TatC subunits, and a separate TatA complex, containing only TatA subunits. Substrates initially bind to the TatABC complex, which probably triggers association of the separate TatA complex to form the active translocon.</text>
</comment>
<dbReference type="GO" id="GO:0043953">
    <property type="term" value="P:protein transport by the Tat complex"/>
    <property type="evidence" value="ECO:0007669"/>
    <property type="project" value="UniProtKB-UniRule"/>
</dbReference>
<sequence>MSPSDDIEDSSAPLIEHLAELRSRLIKSVVAFMIGMIICFTVATPIFNFLTAPLCQVLANRGQDCDLIFISPQEGFFVAIKVSLLGGLMLSFPFIANQMWRFVAPGLYKSEKGAFLPFLVASPFMFVLGAAFAFYVVTPLAYDFFLGFQQFGTGGEAVPTGGPQAAAPLSVVFQGSAQEYLNLTIKFIVAFGLCFQLPVLLTLMGKAGLVSAEGLGNVRKYAVVGILVLAALVTPPDVITQVILFVVVYGLYEISIWLVRRVERKREARLRAEGLWVDDDEDEDDDDDRGPSPEATPDAARDPYGEDDFDDPLLEEFDKDDEDGTKKDDEDKPT</sequence>
<evidence type="ECO:0000313" key="8">
    <source>
        <dbReference type="Proteomes" id="UP000193207"/>
    </source>
</evidence>
<dbReference type="Pfam" id="PF00902">
    <property type="entry name" value="TatC"/>
    <property type="match status" value="1"/>
</dbReference>
<dbReference type="PANTHER" id="PTHR30371">
    <property type="entry name" value="SEC-INDEPENDENT PROTEIN TRANSLOCASE PROTEIN TATC"/>
    <property type="match status" value="1"/>
</dbReference>
<keyword evidence="5" id="KW-0813">Transport</keyword>
<dbReference type="GO" id="GO:0065002">
    <property type="term" value="P:intracellular protein transmembrane transport"/>
    <property type="evidence" value="ECO:0007669"/>
    <property type="project" value="TreeGrafter"/>
</dbReference>
<keyword evidence="8" id="KW-1185">Reference proteome</keyword>
<feature type="region of interest" description="Disordered" evidence="6">
    <location>
        <begin position="278"/>
        <end position="334"/>
    </location>
</feature>
<reference evidence="7 8" key="1">
    <citation type="submission" date="2017-03" db="EMBL/GenBank/DDBJ databases">
        <authorList>
            <person name="Afonso C.L."/>
            <person name="Miller P.J."/>
            <person name="Scott M.A."/>
            <person name="Spackman E."/>
            <person name="Goraichik I."/>
            <person name="Dimitrov K.M."/>
            <person name="Suarez D.L."/>
            <person name="Swayne D.E."/>
        </authorList>
    </citation>
    <scope>NUCLEOTIDE SEQUENCE [LARGE SCALE GENOMIC DNA]</scope>
    <source>
        <strain evidence="7 8">CECT 8110</strain>
    </source>
</reference>
<feature type="transmembrane region" description="Helical" evidence="5">
    <location>
        <begin position="115"/>
        <end position="137"/>
    </location>
</feature>
<keyword evidence="5" id="KW-0811">Translocation</keyword>
<evidence type="ECO:0000256" key="6">
    <source>
        <dbReference type="SAM" id="MobiDB-lite"/>
    </source>
</evidence>
<proteinExistence type="inferred from homology"/>
<evidence type="ECO:0000256" key="1">
    <source>
        <dbReference type="ARBA" id="ARBA00004141"/>
    </source>
</evidence>
<evidence type="ECO:0000256" key="2">
    <source>
        <dbReference type="ARBA" id="ARBA00022692"/>
    </source>
</evidence>
<organism evidence="7 8">
    <name type="scientific">Roseovarius halotolerans</name>
    <dbReference type="NCBI Taxonomy" id="505353"/>
    <lineage>
        <taxon>Bacteria</taxon>
        <taxon>Pseudomonadati</taxon>
        <taxon>Pseudomonadota</taxon>
        <taxon>Alphaproteobacteria</taxon>
        <taxon>Rhodobacterales</taxon>
        <taxon>Roseobacteraceae</taxon>
        <taxon>Roseovarius</taxon>
    </lineage>
</organism>
<feature type="transmembrane region" description="Helical" evidence="5">
    <location>
        <begin position="183"/>
        <end position="205"/>
    </location>
</feature>
<comment type="subcellular location">
    <subcellularLocation>
        <location evidence="5">Cell membrane</location>
        <topology evidence="5">Multi-pass membrane protein</topology>
    </subcellularLocation>
    <subcellularLocation>
        <location evidence="1">Membrane</location>
        <topology evidence="1">Multi-pass membrane protein</topology>
    </subcellularLocation>
</comment>
<evidence type="ECO:0000313" key="7">
    <source>
        <dbReference type="EMBL" id="SLN23191.1"/>
    </source>
</evidence>
<feature type="transmembrane region" description="Helical" evidence="5">
    <location>
        <begin position="76"/>
        <end position="95"/>
    </location>
</feature>
<feature type="compositionally biased region" description="Acidic residues" evidence="6">
    <location>
        <begin position="278"/>
        <end position="288"/>
    </location>
</feature>
<dbReference type="NCBIfam" id="TIGR00945">
    <property type="entry name" value="tatC"/>
    <property type="match status" value="1"/>
</dbReference>
<dbReference type="PRINTS" id="PR01840">
    <property type="entry name" value="TATCFAMILY"/>
</dbReference>
<dbReference type="Proteomes" id="UP000193207">
    <property type="component" value="Unassembled WGS sequence"/>
</dbReference>
<feature type="transmembrane region" description="Helical" evidence="5">
    <location>
        <begin position="217"/>
        <end position="233"/>
    </location>
</feature>
<comment type="similarity">
    <text evidence="5">Belongs to the TatC family.</text>
</comment>